<comment type="caution">
    <text evidence="2">The sequence shown here is derived from an EMBL/GenBank/DDBJ whole genome shotgun (WGS) entry which is preliminary data.</text>
</comment>
<dbReference type="PANTHER" id="PTHR21310">
    <property type="entry name" value="AMINOGLYCOSIDE PHOSPHOTRANSFERASE-RELATED-RELATED"/>
    <property type="match status" value="1"/>
</dbReference>
<dbReference type="PANTHER" id="PTHR21310:SF48">
    <property type="entry name" value="AMINOGLYCOSIDE PHOSPHOTRANSFERASE DOMAIN-CONTAINING PROTEIN"/>
    <property type="match status" value="1"/>
</dbReference>
<dbReference type="OrthoDB" id="8300194at2759"/>
<dbReference type="InterPro" id="IPR011009">
    <property type="entry name" value="Kinase-like_dom_sf"/>
</dbReference>
<feature type="domain" description="Aminoglycoside phosphotransferase" evidence="1">
    <location>
        <begin position="49"/>
        <end position="233"/>
    </location>
</feature>
<dbReference type="EMBL" id="CABFNQ020000682">
    <property type="protein sequence ID" value="CAH0022735.1"/>
    <property type="molecule type" value="Genomic_DNA"/>
</dbReference>
<dbReference type="Pfam" id="PF01636">
    <property type="entry name" value="APH"/>
    <property type="match status" value="1"/>
</dbReference>
<dbReference type="InterPro" id="IPR002575">
    <property type="entry name" value="Aminoglycoside_PTrfase"/>
</dbReference>
<name>A0A9N9YIR8_9HYPO</name>
<dbReference type="Gene3D" id="3.90.1200.10">
    <property type="match status" value="1"/>
</dbReference>
<dbReference type="InterPro" id="IPR051678">
    <property type="entry name" value="AGP_Transferase"/>
</dbReference>
<sequence length="293" mass="33380">MANEVACAACSWSTHRQESCRYKSHVKLFYGVSDRGVWSVGSKLIIKERSDAQPNFEARNARFLQGNTTIPVPDIIQEWTESDCSYFLVMKRIPGVPLSAAWPDLSEPDRDRLARQTAGYLAQLRKLNSSQLQSLHDQPLYSAFLFRNGFGLPHGPLSSDDQLWQEMAKALQGIPDKARHRLRSRMPPAAPYTFTHGDLTTDNVMVEDGNVSGIIDWEASGYFPVWWEFASTRISQGQDDRDWKALLRKHMEDHTDACEFWLDYYALSSYPNLDERGVNLLKELELDNEGSST</sequence>
<dbReference type="AlphaFoldDB" id="A0A9N9YIR8"/>
<organism evidence="2 3">
    <name type="scientific">Clonostachys rhizophaga</name>
    <dbReference type="NCBI Taxonomy" id="160324"/>
    <lineage>
        <taxon>Eukaryota</taxon>
        <taxon>Fungi</taxon>
        <taxon>Dikarya</taxon>
        <taxon>Ascomycota</taxon>
        <taxon>Pezizomycotina</taxon>
        <taxon>Sordariomycetes</taxon>
        <taxon>Hypocreomycetidae</taxon>
        <taxon>Hypocreales</taxon>
        <taxon>Bionectriaceae</taxon>
        <taxon>Clonostachys</taxon>
    </lineage>
</organism>
<evidence type="ECO:0000313" key="2">
    <source>
        <dbReference type="EMBL" id="CAH0022735.1"/>
    </source>
</evidence>
<dbReference type="CDD" id="cd05120">
    <property type="entry name" value="APH_ChoK_like"/>
    <property type="match status" value="1"/>
</dbReference>
<accession>A0A9N9YIR8</accession>
<proteinExistence type="predicted"/>
<keyword evidence="3" id="KW-1185">Reference proteome</keyword>
<evidence type="ECO:0000259" key="1">
    <source>
        <dbReference type="Pfam" id="PF01636"/>
    </source>
</evidence>
<evidence type="ECO:0000313" key="3">
    <source>
        <dbReference type="Proteomes" id="UP000696573"/>
    </source>
</evidence>
<reference evidence="2" key="1">
    <citation type="submission" date="2021-10" db="EMBL/GenBank/DDBJ databases">
        <authorList>
            <person name="Piombo E."/>
        </authorList>
    </citation>
    <scope>NUCLEOTIDE SEQUENCE</scope>
</reference>
<dbReference type="Proteomes" id="UP000696573">
    <property type="component" value="Unassembled WGS sequence"/>
</dbReference>
<protein>
    <recommendedName>
        <fullName evidence="1">Aminoglycoside phosphotransferase domain-containing protein</fullName>
    </recommendedName>
</protein>
<dbReference type="SUPFAM" id="SSF56112">
    <property type="entry name" value="Protein kinase-like (PK-like)"/>
    <property type="match status" value="1"/>
</dbReference>
<gene>
    <name evidence="2" type="ORF">CRHIZ90672A_00012856</name>
</gene>